<sequence length="192" mass="21960">MSLVFMTDLLKFGQAWTGRRKCADYVVTGRDMEFFKNCEKEDDEGNIALDEVFQSHLEMSYADDGEKYLANGNVTFKVPIPEGATVKAHAEVYKWQRGQWTRTMFTLKRDNLCQAMFSPVEIWYGAIKSIPEEERICPPRSDTVYHLVNTTYQGEIPDLMISDLAGTYKVIAHVTLGEYIMCMSAVADVWRA</sequence>
<evidence type="ECO:0000313" key="2">
    <source>
        <dbReference type="RefSeq" id="XP_037884188.1"/>
    </source>
</evidence>
<accession>A0A8U0WGG5</accession>
<reference evidence="2" key="1">
    <citation type="submission" date="2025-08" db="UniProtKB">
        <authorList>
            <consortium name="RefSeq"/>
        </authorList>
    </citation>
    <scope>IDENTIFICATION</scope>
    <source>
        <tissue evidence="2">Whole body pupa</tissue>
    </source>
</reference>
<evidence type="ECO:0000313" key="1">
    <source>
        <dbReference type="Proteomes" id="UP000092443"/>
    </source>
</evidence>
<dbReference type="SMART" id="SM00675">
    <property type="entry name" value="DM11"/>
    <property type="match status" value="1"/>
</dbReference>
<organism evidence="1 2">
    <name type="scientific">Glossina fuscipes</name>
    <dbReference type="NCBI Taxonomy" id="7396"/>
    <lineage>
        <taxon>Eukaryota</taxon>
        <taxon>Metazoa</taxon>
        <taxon>Ecdysozoa</taxon>
        <taxon>Arthropoda</taxon>
        <taxon>Hexapoda</taxon>
        <taxon>Insecta</taxon>
        <taxon>Pterygota</taxon>
        <taxon>Neoptera</taxon>
        <taxon>Endopterygota</taxon>
        <taxon>Diptera</taxon>
        <taxon>Brachycera</taxon>
        <taxon>Muscomorpha</taxon>
        <taxon>Hippoboscoidea</taxon>
        <taxon>Glossinidae</taxon>
        <taxon>Glossina</taxon>
    </lineage>
</organism>
<keyword evidence="1" id="KW-1185">Reference proteome</keyword>
<proteinExistence type="predicted"/>
<gene>
    <name evidence="2" type="primary">LOC119634199</name>
</gene>
<name>A0A8U0WGG5_9MUSC</name>
<dbReference type="Proteomes" id="UP000092443">
    <property type="component" value="Unplaced"/>
</dbReference>
<dbReference type="InterPro" id="IPR006601">
    <property type="entry name" value="Uncharacterised_DM11_DROME"/>
</dbReference>
<dbReference type="AlphaFoldDB" id="A0A8U0WGG5"/>
<dbReference type="KEGG" id="gfs:119634199"/>
<protein>
    <submittedName>
        <fullName evidence="2">Uncharacterized protein LOC119634199</fullName>
    </submittedName>
</protein>
<dbReference type="RefSeq" id="XP_037884188.1">
    <property type="nucleotide sequence ID" value="XM_038028260.1"/>
</dbReference>
<dbReference type="GeneID" id="119634199"/>